<feature type="compositionally biased region" description="Acidic residues" evidence="1">
    <location>
        <begin position="579"/>
        <end position="594"/>
    </location>
</feature>
<dbReference type="Proteomes" id="UP000549091">
    <property type="component" value="Unassembled WGS sequence"/>
</dbReference>
<evidence type="ECO:0000256" key="2">
    <source>
        <dbReference type="SAM" id="Phobius"/>
    </source>
</evidence>
<dbReference type="GO" id="GO:0034154">
    <property type="term" value="P:toll-like receptor 7 signaling pathway"/>
    <property type="evidence" value="ECO:0007669"/>
    <property type="project" value="TreeGrafter"/>
</dbReference>
<dbReference type="GO" id="GO:0005768">
    <property type="term" value="C:endosome"/>
    <property type="evidence" value="ECO:0007669"/>
    <property type="project" value="TreeGrafter"/>
</dbReference>
<reference evidence="3 4" key="1">
    <citation type="submission" date="2019-09" db="EMBL/GenBank/DDBJ databases">
        <title>Bird 10,000 Genomes (B10K) Project - Family phase.</title>
        <authorList>
            <person name="Zhang G."/>
        </authorList>
    </citation>
    <scope>NUCLEOTIDE SEQUENCE [LARGE SCALE GENOMIC DNA]</scope>
    <source>
        <strain evidence="3">OUT-0053</strain>
        <tissue evidence="3">Muscle</tissue>
    </source>
</reference>
<dbReference type="GO" id="GO:0006886">
    <property type="term" value="P:intracellular protein transport"/>
    <property type="evidence" value="ECO:0007669"/>
    <property type="project" value="TreeGrafter"/>
</dbReference>
<name>A0A7K7SCV8_9PASS</name>
<feature type="non-terminal residue" evidence="3">
    <location>
        <position position="1"/>
    </location>
</feature>
<feature type="region of interest" description="Disordered" evidence="1">
    <location>
        <begin position="572"/>
        <end position="617"/>
    </location>
</feature>
<protein>
    <submittedName>
        <fullName evidence="3">UN93B protein</fullName>
    </submittedName>
</protein>
<dbReference type="PANTHER" id="PTHR46744">
    <property type="entry name" value="PROTEIN UNC-93 HOMOLOG B1"/>
    <property type="match status" value="1"/>
</dbReference>
<keyword evidence="2" id="KW-1133">Transmembrane helix</keyword>
<keyword evidence="4" id="KW-1185">Reference proteome</keyword>
<feature type="transmembrane region" description="Helical" evidence="2">
    <location>
        <begin position="132"/>
        <end position="150"/>
    </location>
</feature>
<gene>
    <name evidence="3" type="primary">Unc93b1</name>
    <name evidence="3" type="ORF">NESACU_R14302</name>
</gene>
<feature type="transmembrane region" description="Helical" evidence="2">
    <location>
        <begin position="29"/>
        <end position="50"/>
    </location>
</feature>
<organism evidence="3 4">
    <name type="scientific">Nesospiza acunhae</name>
    <dbReference type="NCBI Taxonomy" id="381881"/>
    <lineage>
        <taxon>Eukaryota</taxon>
        <taxon>Metazoa</taxon>
        <taxon>Chordata</taxon>
        <taxon>Craniata</taxon>
        <taxon>Vertebrata</taxon>
        <taxon>Euteleostomi</taxon>
        <taxon>Archelosauria</taxon>
        <taxon>Archosauria</taxon>
        <taxon>Dinosauria</taxon>
        <taxon>Saurischia</taxon>
        <taxon>Theropoda</taxon>
        <taxon>Coelurosauria</taxon>
        <taxon>Aves</taxon>
        <taxon>Neognathae</taxon>
        <taxon>Neoaves</taxon>
        <taxon>Telluraves</taxon>
        <taxon>Australaves</taxon>
        <taxon>Passeriformes</taxon>
        <taxon>Thraupidae</taxon>
        <taxon>Nesospiza</taxon>
    </lineage>
</organism>
<dbReference type="GO" id="GO:0034162">
    <property type="term" value="P:toll-like receptor 9 signaling pathway"/>
    <property type="evidence" value="ECO:0007669"/>
    <property type="project" value="TreeGrafter"/>
</dbReference>
<dbReference type="GO" id="GO:0035325">
    <property type="term" value="F:Toll-like receptor binding"/>
    <property type="evidence" value="ECO:0007669"/>
    <property type="project" value="InterPro"/>
</dbReference>
<keyword evidence="2" id="KW-0472">Membrane</keyword>
<dbReference type="EMBL" id="VZSU01003333">
    <property type="protein sequence ID" value="NXA01664.1"/>
    <property type="molecule type" value="Genomic_DNA"/>
</dbReference>
<feature type="transmembrane region" description="Helical" evidence="2">
    <location>
        <begin position="106"/>
        <end position="125"/>
    </location>
</feature>
<dbReference type="GO" id="GO:0005764">
    <property type="term" value="C:lysosome"/>
    <property type="evidence" value="ECO:0007669"/>
    <property type="project" value="TreeGrafter"/>
</dbReference>
<feature type="transmembrane region" description="Helical" evidence="2">
    <location>
        <begin position="508"/>
        <end position="526"/>
    </location>
</feature>
<dbReference type="GO" id="GO:0034138">
    <property type="term" value="P:toll-like receptor 3 signaling pathway"/>
    <property type="evidence" value="ECO:0007669"/>
    <property type="project" value="TreeGrafter"/>
</dbReference>
<sequence length="617" mass="69886">QLDDFVGPHPDYNEEEEEQKYFRRKRLGVIKNVVAASLAGTLTYSVYLGMGPPRDPQNNLGCSGHGVTTPGTPPGLLQMQLILHYDETYREVKYSNIRLEDIDHKVLMGINVTPVAALLYTPILIRFFGTKWAMFLAIGIYALFVSSNYWERYYTLVPSAVAIGMVIVPLWASMGTYIMRMAQKYYEYVNYKEEQEKERQRAPRDACNAYIIVFQTIFYSCFHLSFVCAQMPMVFFLNNYLYQLNHTLFAVKHCAGTLSHGTLPGFNKTVLQSLPRSVNLIIVESALMAAAFLAMLVVSAGAEGDRDGLDDGRTSPAGTLQVLVLCGAAYRPMEEIDMRSIGWGNIFQLPFKHMRDYRLRHLFPLFIYSGFEVLFVCTGFSLVGSVTGWEVTERGQVTLSRCSLQNYGVCALGLERLAYLLMAYGFSASVCSSLALCMLRLRRHIPLLAGALIHAVLLASDPWDRLTVIVPHAKGTRHRRGTLIPVSATVLLGMLYKKKERQDFIFTIYHWWQALAIFTVYLWSGLPMKAKLSIMLLTLVVAVGTYLWMERKVAWNMEVRLPRIPRPRHKTRGYRYLEDNSDETGSDGDGDKEDDDRHPTEATTEDELPKEDGELLG</sequence>
<keyword evidence="2" id="KW-0812">Transmembrane</keyword>
<feature type="transmembrane region" description="Helical" evidence="2">
    <location>
        <begin position="532"/>
        <end position="549"/>
    </location>
</feature>
<proteinExistence type="predicted"/>
<dbReference type="InterPro" id="IPR043268">
    <property type="entry name" value="UNC93B1"/>
</dbReference>
<dbReference type="PANTHER" id="PTHR46744:SF1">
    <property type="entry name" value="PROTEIN UNC-93 HOMOLOG B1"/>
    <property type="match status" value="1"/>
</dbReference>
<accession>A0A7K7SCV8</accession>
<evidence type="ECO:0000256" key="1">
    <source>
        <dbReference type="SAM" id="MobiDB-lite"/>
    </source>
</evidence>
<evidence type="ECO:0000313" key="3">
    <source>
        <dbReference type="EMBL" id="NXA01664.1"/>
    </source>
</evidence>
<feature type="transmembrane region" description="Helical" evidence="2">
    <location>
        <begin position="362"/>
        <end position="383"/>
    </location>
</feature>
<feature type="non-terminal residue" evidence="3">
    <location>
        <position position="617"/>
    </location>
</feature>
<feature type="transmembrane region" description="Helical" evidence="2">
    <location>
        <begin position="278"/>
        <end position="298"/>
    </location>
</feature>
<dbReference type="GO" id="GO:0002224">
    <property type="term" value="P:toll-like receptor signaling pathway"/>
    <property type="evidence" value="ECO:0007669"/>
    <property type="project" value="InterPro"/>
</dbReference>
<feature type="transmembrane region" description="Helical" evidence="2">
    <location>
        <begin position="156"/>
        <end position="178"/>
    </location>
</feature>
<feature type="transmembrane region" description="Helical" evidence="2">
    <location>
        <begin position="209"/>
        <end position="237"/>
    </location>
</feature>
<comment type="caution">
    <text evidence="3">The sequence shown here is derived from an EMBL/GenBank/DDBJ whole genome shotgun (WGS) entry which is preliminary data.</text>
</comment>
<feature type="transmembrane region" description="Helical" evidence="2">
    <location>
        <begin position="417"/>
        <end position="437"/>
    </location>
</feature>
<dbReference type="AlphaFoldDB" id="A0A7K7SCV8"/>
<evidence type="ECO:0000313" key="4">
    <source>
        <dbReference type="Proteomes" id="UP000549091"/>
    </source>
</evidence>